<organism evidence="1 2">
    <name type="scientific">Anaerobacillus arseniciselenatis</name>
    <dbReference type="NCBI Taxonomy" id="85682"/>
    <lineage>
        <taxon>Bacteria</taxon>
        <taxon>Bacillati</taxon>
        <taxon>Bacillota</taxon>
        <taxon>Bacilli</taxon>
        <taxon>Bacillales</taxon>
        <taxon>Bacillaceae</taxon>
        <taxon>Anaerobacillus</taxon>
    </lineage>
</organism>
<gene>
    <name evidence="1" type="ORF">BKP35_10160</name>
</gene>
<dbReference type="InterPro" id="IPR027417">
    <property type="entry name" value="P-loop_NTPase"/>
</dbReference>
<dbReference type="SUPFAM" id="SSF52540">
    <property type="entry name" value="P-loop containing nucleoside triphosphate hydrolases"/>
    <property type="match status" value="1"/>
</dbReference>
<proteinExistence type="predicted"/>
<dbReference type="Pfam" id="PF10923">
    <property type="entry name" value="BrxC_BrxD"/>
    <property type="match status" value="1"/>
</dbReference>
<keyword evidence="2" id="KW-1185">Reference proteome</keyword>
<evidence type="ECO:0000313" key="2">
    <source>
        <dbReference type="Proteomes" id="UP000180098"/>
    </source>
</evidence>
<evidence type="ECO:0008006" key="3">
    <source>
        <dbReference type="Google" id="ProtNLM"/>
    </source>
</evidence>
<sequence>MIQSCEQAKASLLALKNGVVPETVATFGIQRDEILEEFHQLLQLVQNDNGMMKFIVGEYGSGKSFMLKQMENLALEQNYVVANIQIEKGVRLNDFQTLYYHIMHSLTTKGATTNKTSFQDLFTNWLRSLKDQDQESSALAIQSLISMLNDYHSSYSRALLFYIRARIQNDHELANAVTSWLTGEQNIPASIKKRFEVVGKIDHTNAMDFMKAFIKLVKLLGYNGLIILVDELEVVMSYRSDIRMQAYQNLRYLIDNSYNNQLSNCLFVFASTTDWLENEEKGPKSYQALFQRIGEGGNGNKKDIRQPIIRLKKLNVNEIQRLTKNIVELFNQAYDFKLKISQQSLQNWVLLLLKKEGIEINDITVRSYVIKLIEVLDLSEQNPNSIMFKTELKAVTDGDTVRYVQKMRAKAEKI</sequence>
<evidence type="ECO:0000313" key="1">
    <source>
        <dbReference type="EMBL" id="OIJ12918.1"/>
    </source>
</evidence>
<comment type="caution">
    <text evidence="1">The sequence shown here is derived from an EMBL/GenBank/DDBJ whole genome shotgun (WGS) entry which is preliminary data.</text>
</comment>
<dbReference type="Gene3D" id="3.40.50.300">
    <property type="entry name" value="P-loop containing nucleotide triphosphate hydrolases"/>
    <property type="match status" value="1"/>
</dbReference>
<accession>A0A1S2LK54</accession>
<dbReference type="OrthoDB" id="9772976at2"/>
<reference evidence="1 2" key="1">
    <citation type="submission" date="2016-10" db="EMBL/GenBank/DDBJ databases">
        <title>Draft genome sequences of four alkaliphilic bacteria belonging to the Anaerobacillus genus.</title>
        <authorList>
            <person name="Bassil N.M."/>
            <person name="Lloyd J.R."/>
        </authorList>
    </citation>
    <scope>NUCLEOTIDE SEQUENCE [LARGE SCALE GENOMIC DNA]</scope>
    <source>
        <strain evidence="1 2">DSM 15340</strain>
    </source>
</reference>
<dbReference type="RefSeq" id="WP_071313225.1">
    <property type="nucleotide sequence ID" value="NZ_MLQQ01000018.1"/>
</dbReference>
<dbReference type="InterPro" id="IPR021228">
    <property type="entry name" value="BrxD"/>
</dbReference>
<dbReference type="AlphaFoldDB" id="A0A1S2LK54"/>
<dbReference type="Proteomes" id="UP000180098">
    <property type="component" value="Unassembled WGS sequence"/>
</dbReference>
<dbReference type="EMBL" id="MLQQ01000018">
    <property type="protein sequence ID" value="OIJ12918.1"/>
    <property type="molecule type" value="Genomic_DNA"/>
</dbReference>
<protein>
    <recommendedName>
        <fullName evidence="3">Biotin carboxylase</fullName>
    </recommendedName>
</protein>
<name>A0A1S2LK54_9BACI</name>